<keyword evidence="2" id="KW-1003">Cell membrane</keyword>
<keyword evidence="8" id="KW-1185">Reference proteome</keyword>
<accession>A0A3R8RQK0</accession>
<organism evidence="7 8">
    <name type="scientific">Maribacter algicola</name>
    <dbReference type="NCBI Taxonomy" id="2498892"/>
    <lineage>
        <taxon>Bacteria</taxon>
        <taxon>Pseudomonadati</taxon>
        <taxon>Bacteroidota</taxon>
        <taxon>Flavobacteriia</taxon>
        <taxon>Flavobacteriales</taxon>
        <taxon>Flavobacteriaceae</taxon>
        <taxon>Maribacter</taxon>
    </lineage>
</organism>
<dbReference type="GO" id="GO:0005886">
    <property type="term" value="C:plasma membrane"/>
    <property type="evidence" value="ECO:0007669"/>
    <property type="project" value="UniProtKB-SubCell"/>
</dbReference>
<protein>
    <submittedName>
        <fullName evidence="7">Glycosyltransferase</fullName>
    </submittedName>
</protein>
<evidence type="ECO:0000256" key="4">
    <source>
        <dbReference type="ARBA" id="ARBA00022679"/>
    </source>
</evidence>
<keyword evidence="3" id="KW-0328">Glycosyltransferase</keyword>
<dbReference type="InterPro" id="IPR029044">
    <property type="entry name" value="Nucleotide-diphossugar_trans"/>
</dbReference>
<dbReference type="PANTHER" id="PTHR43646:SF2">
    <property type="entry name" value="GLYCOSYLTRANSFERASE 2-LIKE DOMAIN-CONTAINING PROTEIN"/>
    <property type="match status" value="1"/>
</dbReference>
<keyword evidence="4" id="KW-0808">Transferase</keyword>
<keyword evidence="5" id="KW-0472">Membrane</keyword>
<sequence>MQKEVPNISIIIPVLNEEDYIQRVLGKIFDHSTTTRIKEILVVDGGSTDQTVSYAKKLGVPVISSPKGRARQMNLGAKKAQGKVLYFIHVDSLPPFGFDQKIIDSYTNGKKAGCFRLRFDTPSLFLGFFAWWTKINRPICRGGDQSLYVGKELFETLGGFDQSYKVYEDNEFIGRLYKRTSFKIINDYVVTSARRYMQKGMVRLQYHFAVIHLKHYLGKGPDTLYDYYRRNIAL</sequence>
<gene>
    <name evidence="7" type="ORF">DZC72_08040</name>
</gene>
<dbReference type="InterPro" id="IPR026461">
    <property type="entry name" value="Trfase_2_rSAM/seldom_assoc"/>
</dbReference>
<dbReference type="CDD" id="cd02522">
    <property type="entry name" value="GT_2_like_a"/>
    <property type="match status" value="1"/>
</dbReference>
<dbReference type="EMBL" id="QUSX01000001">
    <property type="protein sequence ID" value="RRQ50485.1"/>
    <property type="molecule type" value="Genomic_DNA"/>
</dbReference>
<evidence type="ECO:0000313" key="8">
    <source>
        <dbReference type="Proteomes" id="UP000286990"/>
    </source>
</evidence>
<comment type="subcellular location">
    <subcellularLocation>
        <location evidence="1">Cell membrane</location>
    </subcellularLocation>
</comment>
<comment type="caution">
    <text evidence="7">The sequence shown here is derived from an EMBL/GenBank/DDBJ whole genome shotgun (WGS) entry which is preliminary data.</text>
</comment>
<evidence type="ECO:0000259" key="6">
    <source>
        <dbReference type="Pfam" id="PF00535"/>
    </source>
</evidence>
<dbReference type="AlphaFoldDB" id="A0A3R8RQK0"/>
<dbReference type="PANTHER" id="PTHR43646">
    <property type="entry name" value="GLYCOSYLTRANSFERASE"/>
    <property type="match status" value="1"/>
</dbReference>
<dbReference type="SUPFAM" id="SSF53448">
    <property type="entry name" value="Nucleotide-diphospho-sugar transferases"/>
    <property type="match status" value="1"/>
</dbReference>
<reference evidence="8" key="2">
    <citation type="submission" date="2018-12" db="EMBL/GenBank/DDBJ databases">
        <title>Maribacter lutimaris sp. nov., isolated from marine sediment.</title>
        <authorList>
            <person name="Kim K.K."/>
        </authorList>
    </citation>
    <scope>NUCLEOTIDE SEQUENCE [LARGE SCALE GENOMIC DNA]</scope>
    <source>
        <strain evidence="8">PoM-212</strain>
    </source>
</reference>
<proteinExistence type="predicted"/>
<dbReference type="RefSeq" id="WP_125222304.1">
    <property type="nucleotide sequence ID" value="NZ_QUSX01000001.1"/>
</dbReference>
<dbReference type="Gene3D" id="3.90.550.10">
    <property type="entry name" value="Spore Coat Polysaccharide Biosynthesis Protein SpsA, Chain A"/>
    <property type="match status" value="1"/>
</dbReference>
<name>A0A3R8RQK0_9FLAO</name>
<dbReference type="Pfam" id="PF00535">
    <property type="entry name" value="Glycos_transf_2"/>
    <property type="match status" value="1"/>
</dbReference>
<evidence type="ECO:0000256" key="5">
    <source>
        <dbReference type="ARBA" id="ARBA00023136"/>
    </source>
</evidence>
<evidence type="ECO:0000256" key="2">
    <source>
        <dbReference type="ARBA" id="ARBA00022475"/>
    </source>
</evidence>
<dbReference type="InterPro" id="IPR001173">
    <property type="entry name" value="Glyco_trans_2-like"/>
</dbReference>
<dbReference type="GO" id="GO:0016757">
    <property type="term" value="F:glycosyltransferase activity"/>
    <property type="evidence" value="ECO:0007669"/>
    <property type="project" value="UniProtKB-KW"/>
</dbReference>
<evidence type="ECO:0000256" key="3">
    <source>
        <dbReference type="ARBA" id="ARBA00022676"/>
    </source>
</evidence>
<evidence type="ECO:0000256" key="1">
    <source>
        <dbReference type="ARBA" id="ARBA00004236"/>
    </source>
</evidence>
<feature type="domain" description="Glycosyltransferase 2-like" evidence="6">
    <location>
        <begin position="9"/>
        <end position="114"/>
    </location>
</feature>
<evidence type="ECO:0000313" key="7">
    <source>
        <dbReference type="EMBL" id="RRQ50485.1"/>
    </source>
</evidence>
<dbReference type="OrthoDB" id="9810303at2"/>
<reference evidence="8" key="1">
    <citation type="submission" date="2018-08" db="EMBL/GenBank/DDBJ databases">
        <authorList>
            <person name="Khan S.A."/>
            <person name="J S.E."/>
        </authorList>
    </citation>
    <scope>NUCLEOTIDE SEQUENCE [LARGE SCALE GENOMIC DNA]</scope>
    <source>
        <strain evidence="8">PoM-212</strain>
    </source>
</reference>
<dbReference type="NCBIfam" id="TIGR04283">
    <property type="entry name" value="glyco_like_mftF"/>
    <property type="match status" value="1"/>
</dbReference>
<dbReference type="Proteomes" id="UP000286990">
    <property type="component" value="Unassembled WGS sequence"/>
</dbReference>